<dbReference type="Proteomes" id="UP001165074">
    <property type="component" value="Unassembled WGS sequence"/>
</dbReference>
<dbReference type="Pfam" id="PF13564">
    <property type="entry name" value="DoxX_2"/>
    <property type="match status" value="1"/>
</dbReference>
<evidence type="ECO:0000256" key="2">
    <source>
        <dbReference type="ARBA" id="ARBA00022692"/>
    </source>
</evidence>
<comment type="caution">
    <text evidence="6">The sequence shown here is derived from an EMBL/GenBank/DDBJ whole genome shotgun (WGS) entry which is preliminary data.</text>
</comment>
<feature type="transmembrane region" description="Helical" evidence="5">
    <location>
        <begin position="75"/>
        <end position="93"/>
    </location>
</feature>
<feature type="transmembrane region" description="Helical" evidence="5">
    <location>
        <begin position="46"/>
        <end position="69"/>
    </location>
</feature>
<keyword evidence="4 5" id="KW-0472">Membrane</keyword>
<keyword evidence="2 5" id="KW-0812">Transmembrane</keyword>
<evidence type="ECO:0000256" key="1">
    <source>
        <dbReference type="ARBA" id="ARBA00004141"/>
    </source>
</evidence>
<dbReference type="InterPro" id="IPR032808">
    <property type="entry name" value="DoxX"/>
</dbReference>
<evidence type="ECO:0000256" key="4">
    <source>
        <dbReference type="ARBA" id="ARBA00023136"/>
    </source>
</evidence>
<feature type="transmembrane region" description="Helical" evidence="5">
    <location>
        <begin position="6"/>
        <end position="26"/>
    </location>
</feature>
<proteinExistence type="predicted"/>
<sequence>MNVFLWIVQAVLAAAFAMSGLTKVALSRARLAALYPWVPDFTMATVRFIGVMALLGAIGLIAPAAAGIAPVLTPIAATGLAVLMVLAAATVHIPRKEPSAVVVNTVLFVLAALVAWGRFGPYGW</sequence>
<feature type="transmembrane region" description="Helical" evidence="5">
    <location>
        <begin position="100"/>
        <end position="119"/>
    </location>
</feature>
<reference evidence="6" key="1">
    <citation type="submission" date="2023-03" db="EMBL/GenBank/DDBJ databases">
        <title>Actinoallomurus iriomotensis NBRC 103684.</title>
        <authorList>
            <person name="Ichikawa N."/>
            <person name="Sato H."/>
            <person name="Tonouchi N."/>
        </authorList>
    </citation>
    <scope>NUCLEOTIDE SEQUENCE</scope>
    <source>
        <strain evidence="6">NBRC 103684</strain>
    </source>
</reference>
<dbReference type="RefSeq" id="WP_285577981.1">
    <property type="nucleotide sequence ID" value="NZ_BSTK01000010.1"/>
</dbReference>
<accession>A0A9W6W2A7</accession>
<dbReference type="GO" id="GO:0016020">
    <property type="term" value="C:membrane"/>
    <property type="evidence" value="ECO:0007669"/>
    <property type="project" value="UniProtKB-SubCell"/>
</dbReference>
<organism evidence="6 7">
    <name type="scientific">Actinoallomurus iriomotensis</name>
    <dbReference type="NCBI Taxonomy" id="478107"/>
    <lineage>
        <taxon>Bacteria</taxon>
        <taxon>Bacillati</taxon>
        <taxon>Actinomycetota</taxon>
        <taxon>Actinomycetes</taxon>
        <taxon>Streptosporangiales</taxon>
        <taxon>Thermomonosporaceae</taxon>
        <taxon>Actinoallomurus</taxon>
    </lineage>
</organism>
<dbReference type="AlphaFoldDB" id="A0A9W6W2A7"/>
<keyword evidence="7" id="KW-1185">Reference proteome</keyword>
<evidence type="ECO:0000313" key="7">
    <source>
        <dbReference type="Proteomes" id="UP001165074"/>
    </source>
</evidence>
<evidence type="ECO:0008006" key="8">
    <source>
        <dbReference type="Google" id="ProtNLM"/>
    </source>
</evidence>
<name>A0A9W6W2A7_9ACTN</name>
<evidence type="ECO:0000313" key="6">
    <source>
        <dbReference type="EMBL" id="GLY88254.1"/>
    </source>
</evidence>
<comment type="subcellular location">
    <subcellularLocation>
        <location evidence="1">Membrane</location>
        <topology evidence="1">Multi-pass membrane protein</topology>
    </subcellularLocation>
</comment>
<protein>
    <recommendedName>
        <fullName evidence="8">DoxX family protein</fullName>
    </recommendedName>
</protein>
<keyword evidence="3 5" id="KW-1133">Transmembrane helix</keyword>
<dbReference type="EMBL" id="BSTK01000010">
    <property type="protein sequence ID" value="GLY88254.1"/>
    <property type="molecule type" value="Genomic_DNA"/>
</dbReference>
<gene>
    <name evidence="6" type="ORF">Airi02_061830</name>
</gene>
<evidence type="ECO:0000256" key="3">
    <source>
        <dbReference type="ARBA" id="ARBA00022989"/>
    </source>
</evidence>
<evidence type="ECO:0000256" key="5">
    <source>
        <dbReference type="SAM" id="Phobius"/>
    </source>
</evidence>